<keyword evidence="2" id="KW-0812">Transmembrane</keyword>
<protein>
    <submittedName>
        <fullName evidence="3">Uncharacterized protein</fullName>
    </submittedName>
</protein>
<keyword evidence="2" id="KW-0472">Membrane</keyword>
<keyword evidence="4" id="KW-1185">Reference proteome</keyword>
<reference evidence="3 4" key="1">
    <citation type="submission" date="2019-10" db="EMBL/GenBank/DDBJ databases">
        <authorList>
            <person name="Palmer J.M."/>
        </authorList>
    </citation>
    <scope>NUCLEOTIDE SEQUENCE [LARGE SCALE GENOMIC DNA]</scope>
    <source>
        <strain evidence="3 4">TWF694</strain>
    </source>
</reference>
<feature type="transmembrane region" description="Helical" evidence="2">
    <location>
        <begin position="6"/>
        <end position="35"/>
    </location>
</feature>
<evidence type="ECO:0000313" key="3">
    <source>
        <dbReference type="EMBL" id="KAK6535169.1"/>
    </source>
</evidence>
<name>A0AAV9X5Z4_9PEZI</name>
<evidence type="ECO:0000256" key="2">
    <source>
        <dbReference type="SAM" id="Phobius"/>
    </source>
</evidence>
<sequence length="147" mass="16245">MIENAVFVFVVVVIAGSSLSLTHSLSLALFVALFVDSGVVRKTVGMSEMEVLFGWGKHPAGPRAVCSVQCAAAAGDEKSRGENTNKNPKTEKKEEEEEEEEKEVIKVNGVVDLTLPRERAPRQCGEVGGSQLGRERWKNLKRRQRRH</sequence>
<gene>
    <name evidence="3" type="ORF">TWF694_001642</name>
</gene>
<keyword evidence="2" id="KW-1133">Transmembrane helix</keyword>
<feature type="region of interest" description="Disordered" evidence="1">
    <location>
        <begin position="74"/>
        <end position="103"/>
    </location>
</feature>
<dbReference type="AlphaFoldDB" id="A0AAV9X5Z4"/>
<feature type="region of interest" description="Disordered" evidence="1">
    <location>
        <begin position="118"/>
        <end position="147"/>
    </location>
</feature>
<evidence type="ECO:0000313" key="4">
    <source>
        <dbReference type="Proteomes" id="UP001365542"/>
    </source>
</evidence>
<organism evidence="3 4">
    <name type="scientific">Orbilia ellipsospora</name>
    <dbReference type="NCBI Taxonomy" id="2528407"/>
    <lineage>
        <taxon>Eukaryota</taxon>
        <taxon>Fungi</taxon>
        <taxon>Dikarya</taxon>
        <taxon>Ascomycota</taxon>
        <taxon>Pezizomycotina</taxon>
        <taxon>Orbiliomycetes</taxon>
        <taxon>Orbiliales</taxon>
        <taxon>Orbiliaceae</taxon>
        <taxon>Orbilia</taxon>
    </lineage>
</organism>
<evidence type="ECO:0000256" key="1">
    <source>
        <dbReference type="SAM" id="MobiDB-lite"/>
    </source>
</evidence>
<dbReference type="EMBL" id="JAVHJO010000010">
    <property type="protein sequence ID" value="KAK6535169.1"/>
    <property type="molecule type" value="Genomic_DNA"/>
</dbReference>
<feature type="compositionally biased region" description="Basic and acidic residues" evidence="1">
    <location>
        <begin position="75"/>
        <end position="93"/>
    </location>
</feature>
<proteinExistence type="predicted"/>
<dbReference type="Proteomes" id="UP001365542">
    <property type="component" value="Unassembled WGS sequence"/>
</dbReference>
<comment type="caution">
    <text evidence="3">The sequence shown here is derived from an EMBL/GenBank/DDBJ whole genome shotgun (WGS) entry which is preliminary data.</text>
</comment>
<accession>A0AAV9X5Z4</accession>